<evidence type="ECO:0000313" key="2">
    <source>
        <dbReference type="Proteomes" id="UP000218811"/>
    </source>
</evidence>
<protein>
    <submittedName>
        <fullName evidence="1">Uncharacterized protein</fullName>
    </submittedName>
</protein>
<dbReference type="OrthoDB" id="2659660at2759"/>
<name>A0A2H3JMU3_WOLCO</name>
<gene>
    <name evidence="1" type="ORF">WOLCODRAFT_167788</name>
</gene>
<evidence type="ECO:0000313" key="1">
    <source>
        <dbReference type="EMBL" id="PCH39058.1"/>
    </source>
</evidence>
<organism evidence="1 2">
    <name type="scientific">Wolfiporia cocos (strain MD-104)</name>
    <name type="common">Brown rot fungus</name>
    <dbReference type="NCBI Taxonomy" id="742152"/>
    <lineage>
        <taxon>Eukaryota</taxon>
        <taxon>Fungi</taxon>
        <taxon>Dikarya</taxon>
        <taxon>Basidiomycota</taxon>
        <taxon>Agaricomycotina</taxon>
        <taxon>Agaricomycetes</taxon>
        <taxon>Polyporales</taxon>
        <taxon>Phaeolaceae</taxon>
        <taxon>Wolfiporia</taxon>
    </lineage>
</organism>
<proteinExistence type="predicted"/>
<accession>A0A2H3JMU3</accession>
<reference evidence="1 2" key="1">
    <citation type="journal article" date="2012" name="Science">
        <title>The Paleozoic origin of enzymatic lignin decomposition reconstructed from 31 fungal genomes.</title>
        <authorList>
            <person name="Floudas D."/>
            <person name="Binder M."/>
            <person name="Riley R."/>
            <person name="Barry K."/>
            <person name="Blanchette R.A."/>
            <person name="Henrissat B."/>
            <person name="Martinez A.T."/>
            <person name="Otillar R."/>
            <person name="Spatafora J.W."/>
            <person name="Yadav J.S."/>
            <person name="Aerts A."/>
            <person name="Benoit I."/>
            <person name="Boyd A."/>
            <person name="Carlson A."/>
            <person name="Copeland A."/>
            <person name="Coutinho P.M."/>
            <person name="de Vries R.P."/>
            <person name="Ferreira P."/>
            <person name="Findley K."/>
            <person name="Foster B."/>
            <person name="Gaskell J."/>
            <person name="Glotzer D."/>
            <person name="Gorecki P."/>
            <person name="Heitman J."/>
            <person name="Hesse C."/>
            <person name="Hori C."/>
            <person name="Igarashi K."/>
            <person name="Jurgens J.A."/>
            <person name="Kallen N."/>
            <person name="Kersten P."/>
            <person name="Kohler A."/>
            <person name="Kuees U."/>
            <person name="Kumar T.K.A."/>
            <person name="Kuo A."/>
            <person name="LaButti K."/>
            <person name="Larrondo L.F."/>
            <person name="Lindquist E."/>
            <person name="Ling A."/>
            <person name="Lombard V."/>
            <person name="Lucas S."/>
            <person name="Lundell T."/>
            <person name="Martin R."/>
            <person name="McLaughlin D.J."/>
            <person name="Morgenstern I."/>
            <person name="Morin E."/>
            <person name="Murat C."/>
            <person name="Nagy L.G."/>
            <person name="Nolan M."/>
            <person name="Ohm R.A."/>
            <person name="Patyshakuliyeva A."/>
            <person name="Rokas A."/>
            <person name="Ruiz-Duenas F.J."/>
            <person name="Sabat G."/>
            <person name="Salamov A."/>
            <person name="Samejima M."/>
            <person name="Schmutz J."/>
            <person name="Slot J.C."/>
            <person name="St John F."/>
            <person name="Stenlid J."/>
            <person name="Sun H."/>
            <person name="Sun S."/>
            <person name="Syed K."/>
            <person name="Tsang A."/>
            <person name="Wiebenga A."/>
            <person name="Young D."/>
            <person name="Pisabarro A."/>
            <person name="Eastwood D.C."/>
            <person name="Martin F."/>
            <person name="Cullen D."/>
            <person name="Grigoriev I.V."/>
            <person name="Hibbett D.S."/>
        </authorList>
    </citation>
    <scope>NUCLEOTIDE SEQUENCE [LARGE SCALE GENOMIC DNA]</scope>
    <source>
        <strain evidence="1 2">MD-104</strain>
    </source>
</reference>
<dbReference type="Proteomes" id="UP000218811">
    <property type="component" value="Unassembled WGS sequence"/>
</dbReference>
<dbReference type="AlphaFoldDB" id="A0A2H3JMU3"/>
<keyword evidence="2" id="KW-1185">Reference proteome</keyword>
<dbReference type="EMBL" id="KB467954">
    <property type="protein sequence ID" value="PCH39058.1"/>
    <property type="molecule type" value="Genomic_DNA"/>
</dbReference>
<sequence length="94" mass="10651">MSGPCVVLGGSQPGIYNVRPRGLAEKHWPYLFPIIIHCNNQTEVEKLYHIQEKHFKSAMTDDPPAHIVMQIVENLHDSWALGIIEGLLDVKSFM</sequence>